<accession>A0AAI7ZHY2</accession>
<dbReference type="Proteomes" id="UP000000576">
    <property type="component" value="Chromosome"/>
</dbReference>
<evidence type="ECO:0000256" key="2">
    <source>
        <dbReference type="ARBA" id="ARBA00001946"/>
    </source>
</evidence>
<dbReference type="PANTHER" id="PTHR43434">
    <property type="entry name" value="PHOSPHOGLYCOLATE PHOSPHATASE"/>
    <property type="match status" value="1"/>
</dbReference>
<feature type="binding site" evidence="10">
    <location>
        <position position="25"/>
    </location>
    <ligand>
        <name>Mg(2+)</name>
        <dbReference type="ChEBI" id="CHEBI:18420"/>
    </ligand>
</feature>
<feature type="active site" description="Nucleophile" evidence="10">
    <location>
        <position position="25"/>
    </location>
</feature>
<dbReference type="InterPro" id="IPR037512">
    <property type="entry name" value="PGPase_prok"/>
</dbReference>
<feature type="binding site" evidence="10">
    <location>
        <position position="27"/>
    </location>
    <ligand>
        <name>Mg(2+)</name>
        <dbReference type="ChEBI" id="CHEBI:18420"/>
    </ligand>
</feature>
<dbReference type="NCBIfam" id="TIGR01449">
    <property type="entry name" value="PGP_bact"/>
    <property type="match status" value="1"/>
</dbReference>
<keyword evidence="8 10" id="KW-0460">Magnesium</keyword>
<dbReference type="GO" id="GO:0008967">
    <property type="term" value="F:phosphoglycolate phosphatase activity"/>
    <property type="evidence" value="ECO:0007669"/>
    <property type="project" value="UniProtKB-UniRule"/>
</dbReference>
<dbReference type="HAMAP" id="MF_00495">
    <property type="entry name" value="GPH_hydrolase_bact"/>
    <property type="match status" value="1"/>
</dbReference>
<dbReference type="AlphaFoldDB" id="A0AAI7ZHY2"/>
<evidence type="ECO:0000256" key="6">
    <source>
        <dbReference type="ARBA" id="ARBA00022723"/>
    </source>
</evidence>
<dbReference type="SFLD" id="SFLDG01135">
    <property type="entry name" value="C1.5.6:_HAD__Beta-PGM__Phospha"/>
    <property type="match status" value="1"/>
</dbReference>
<evidence type="ECO:0000313" key="11">
    <source>
        <dbReference type="EMBL" id="AAM38464.1"/>
    </source>
</evidence>
<evidence type="ECO:0000256" key="1">
    <source>
        <dbReference type="ARBA" id="ARBA00000830"/>
    </source>
</evidence>
<dbReference type="GO" id="GO:0005829">
    <property type="term" value="C:cytosol"/>
    <property type="evidence" value="ECO:0007669"/>
    <property type="project" value="TreeGrafter"/>
</dbReference>
<dbReference type="PANTHER" id="PTHR43434:SF1">
    <property type="entry name" value="PHOSPHOGLYCOLATE PHOSPHATASE"/>
    <property type="match status" value="1"/>
</dbReference>
<proteinExistence type="inferred from homology"/>
<comment type="cofactor">
    <cofactor evidence="2 10">
        <name>Mg(2+)</name>
        <dbReference type="ChEBI" id="CHEBI:18420"/>
    </cofactor>
</comment>
<dbReference type="SUPFAM" id="SSF56784">
    <property type="entry name" value="HAD-like"/>
    <property type="match status" value="1"/>
</dbReference>
<dbReference type="GO" id="GO:0046295">
    <property type="term" value="P:glycolate biosynthetic process"/>
    <property type="evidence" value="ECO:0007669"/>
    <property type="project" value="UniProtKB-UniRule"/>
</dbReference>
<keyword evidence="6 10" id="KW-0479">Metal-binding</keyword>
<dbReference type="SFLD" id="SFLDS00003">
    <property type="entry name" value="Haloacid_Dehalogenase"/>
    <property type="match status" value="1"/>
</dbReference>
<keyword evidence="9 10" id="KW-0119">Carbohydrate metabolism</keyword>
<dbReference type="GO" id="GO:0006281">
    <property type="term" value="P:DNA repair"/>
    <property type="evidence" value="ECO:0007669"/>
    <property type="project" value="TreeGrafter"/>
</dbReference>
<dbReference type="FunFam" id="3.40.50.1000:FF:000022">
    <property type="entry name" value="Phosphoglycolate phosphatase"/>
    <property type="match status" value="1"/>
</dbReference>
<dbReference type="NCBIfam" id="TIGR01549">
    <property type="entry name" value="HAD-SF-IA-v1"/>
    <property type="match status" value="1"/>
</dbReference>
<dbReference type="InterPro" id="IPR006439">
    <property type="entry name" value="HAD-SF_hydro_IA"/>
</dbReference>
<evidence type="ECO:0000256" key="4">
    <source>
        <dbReference type="ARBA" id="ARBA00006171"/>
    </source>
</evidence>
<dbReference type="InterPro" id="IPR023198">
    <property type="entry name" value="PGP-like_dom2"/>
</dbReference>
<evidence type="ECO:0000313" key="12">
    <source>
        <dbReference type="Proteomes" id="UP000000576"/>
    </source>
</evidence>
<dbReference type="GO" id="GO:0046872">
    <property type="term" value="F:metal ion binding"/>
    <property type="evidence" value="ECO:0007669"/>
    <property type="project" value="UniProtKB-KW"/>
</dbReference>
<dbReference type="NCBIfam" id="TIGR01509">
    <property type="entry name" value="HAD-SF-IA-v3"/>
    <property type="match status" value="1"/>
</dbReference>
<evidence type="ECO:0000256" key="9">
    <source>
        <dbReference type="ARBA" id="ARBA00023277"/>
    </source>
</evidence>
<reference evidence="11 12" key="1">
    <citation type="journal article" date="2002" name="Nature">
        <title>Comparison of the genomes of two Xanthomonas pathogens with differing host specificities.</title>
        <authorList>
            <person name="da Silva A.C."/>
            <person name="Ferro J.A."/>
            <person name="Reinach F.C."/>
            <person name="Farah C.S."/>
            <person name="Furlan L.R."/>
            <person name="Quaggio R.B."/>
            <person name="Monteiro-Vitorello C.B."/>
            <person name="Van Sluys M.A."/>
            <person name="Almeida N.F."/>
            <person name="Alves L.M."/>
            <person name="do Amaral A.M."/>
            <person name="Bertolini M.C."/>
            <person name="Camargo L.E."/>
            <person name="Camarotte G."/>
            <person name="Cannavan F."/>
            <person name="Cardozo J."/>
            <person name="Chambergo F."/>
            <person name="Ciapina L.P."/>
            <person name="Cicarelli R.M."/>
            <person name="Coutinho L.L."/>
            <person name="Cursino-Santos J.R."/>
            <person name="El-Dorry H."/>
            <person name="Faria J.B."/>
            <person name="Ferreira A.J."/>
            <person name="Ferreira R.C."/>
            <person name="Ferro M.I."/>
            <person name="Formighieri E.F."/>
            <person name="Franco M.C."/>
            <person name="Greggio C.C."/>
            <person name="Gruber A."/>
            <person name="Katsuyama A.M."/>
            <person name="Kishi L.T."/>
            <person name="Leite R.P."/>
            <person name="Lemos E.G."/>
            <person name="Lemos M.V."/>
            <person name="Locali E.C."/>
            <person name="Machado M.A."/>
            <person name="Madeira A.M."/>
            <person name="Martinez-Rossi N.M."/>
            <person name="Martins E.C."/>
            <person name="Meidanis J."/>
            <person name="Menck C.F."/>
            <person name="Miyaki C.Y."/>
            <person name="Moon D.H."/>
            <person name="Moreira L.M."/>
            <person name="Novo M.T."/>
            <person name="Okura V.K."/>
            <person name="Oliveira M.C."/>
            <person name="Oliveira V.R."/>
            <person name="Pereira H.A."/>
            <person name="Rossi A."/>
            <person name="Sena J.A."/>
            <person name="Silva C."/>
            <person name="de Souza R.F."/>
            <person name="Spinola L.A."/>
            <person name="Takita M.A."/>
            <person name="Tamura R.E."/>
            <person name="Teixeira E.C."/>
            <person name="Tezza R.I."/>
            <person name="Trindade dos Santos M."/>
            <person name="Truffi D."/>
            <person name="Tsai S.M."/>
            <person name="White F.F."/>
            <person name="Setubal J.C."/>
            <person name="Kitajima J.P."/>
        </authorList>
    </citation>
    <scope>NUCLEOTIDE SEQUENCE [LARGE SCALE GENOMIC DNA]</scope>
    <source>
        <strain evidence="11 12">306</strain>
    </source>
</reference>
<feature type="binding site" evidence="10">
    <location>
        <position position="184"/>
    </location>
    <ligand>
        <name>Mg(2+)</name>
        <dbReference type="ChEBI" id="CHEBI:18420"/>
    </ligand>
</feature>
<dbReference type="InterPro" id="IPR050155">
    <property type="entry name" value="HAD-like_hydrolase_sf"/>
</dbReference>
<evidence type="ECO:0000256" key="5">
    <source>
        <dbReference type="ARBA" id="ARBA00013078"/>
    </source>
</evidence>
<dbReference type="InterPro" id="IPR023214">
    <property type="entry name" value="HAD_sf"/>
</dbReference>
<comment type="pathway">
    <text evidence="3 10">Organic acid metabolism; glycolate biosynthesis; glycolate from 2-phosphoglycolate: step 1/1.</text>
</comment>
<dbReference type="Gene3D" id="3.40.50.1000">
    <property type="entry name" value="HAD superfamily/HAD-like"/>
    <property type="match status" value="1"/>
</dbReference>
<evidence type="ECO:0000256" key="10">
    <source>
        <dbReference type="HAMAP-Rule" id="MF_00495"/>
    </source>
</evidence>
<dbReference type="InterPro" id="IPR041492">
    <property type="entry name" value="HAD_2"/>
</dbReference>
<dbReference type="KEGG" id="xac:XAC3621"/>
<dbReference type="EC" id="3.1.3.18" evidence="5 10"/>
<comment type="similarity">
    <text evidence="4 10">Belongs to the HAD-like hydrolase superfamily. CbbY/CbbZ/Gph/YieH family.</text>
</comment>
<dbReference type="Pfam" id="PF13419">
    <property type="entry name" value="HAD_2"/>
    <property type="match status" value="1"/>
</dbReference>
<comment type="catalytic activity">
    <reaction evidence="1 10">
        <text>2-phosphoglycolate + H2O = glycolate + phosphate</text>
        <dbReference type="Rhea" id="RHEA:14369"/>
        <dbReference type="ChEBI" id="CHEBI:15377"/>
        <dbReference type="ChEBI" id="CHEBI:29805"/>
        <dbReference type="ChEBI" id="CHEBI:43474"/>
        <dbReference type="ChEBI" id="CHEBI:58033"/>
        <dbReference type="EC" id="3.1.3.18"/>
    </reaction>
</comment>
<sequence length="231" mass="24972">MHCVHCASPPHEAVRMFPYSLVIFDLDGTLVDSAPNIAEALNGTLQELGLQQFSEETIRGWIGEGVHVLLAIALREAGSTCDADAAMPVMMRHYEASLLHDPQLYPGVAEALTGLRDAGVTLALCTNKPARFIAPLLEHLGIAAHFSRVLGGDSLPQRKPDPAPLLQLANHFQRRPQQCLMVGDSATDAAAANAANMPLAMVRYGYLRRFDVQTAGAVAIIDDMRELLALR</sequence>
<evidence type="ECO:0000256" key="3">
    <source>
        <dbReference type="ARBA" id="ARBA00004818"/>
    </source>
</evidence>
<dbReference type="InterPro" id="IPR036412">
    <property type="entry name" value="HAD-like_sf"/>
</dbReference>
<dbReference type="GO" id="GO:0005975">
    <property type="term" value="P:carbohydrate metabolic process"/>
    <property type="evidence" value="ECO:0007669"/>
    <property type="project" value="InterPro"/>
</dbReference>
<dbReference type="Gene3D" id="1.10.150.240">
    <property type="entry name" value="Putative phosphatase, domain 2"/>
    <property type="match status" value="1"/>
</dbReference>
<dbReference type="CDD" id="cd16417">
    <property type="entry name" value="HAD_PGPase"/>
    <property type="match status" value="1"/>
</dbReference>
<evidence type="ECO:0000256" key="8">
    <source>
        <dbReference type="ARBA" id="ARBA00022842"/>
    </source>
</evidence>
<name>A0AAI7ZHY2_XANAC</name>
<evidence type="ECO:0000256" key="7">
    <source>
        <dbReference type="ARBA" id="ARBA00022801"/>
    </source>
</evidence>
<keyword evidence="7 10" id="KW-0378">Hydrolase</keyword>
<protein>
    <recommendedName>
        <fullName evidence="5 10">Phosphoglycolate phosphatase</fullName>
        <shortName evidence="10">PGP</shortName>
        <shortName evidence="10">PGPase</shortName>
        <ecNumber evidence="5 10">3.1.3.18</ecNumber>
    </recommendedName>
</protein>
<comment type="function">
    <text evidence="10">Specifically catalyzes the dephosphorylation of 2-phosphoglycolate. Is involved in the dissimilation of the intracellular 2-phosphoglycolate formed during the DNA repair of 3'-phosphoglycolate ends, a major class of DNA lesions induced by oxidative stress.</text>
</comment>
<dbReference type="EMBL" id="AE008923">
    <property type="protein sequence ID" value="AAM38464.1"/>
    <property type="molecule type" value="Genomic_DNA"/>
</dbReference>
<gene>
    <name evidence="10 11" type="primary">gph</name>
    <name evidence="11" type="ordered locus">XAC3621</name>
</gene>
<organism evidence="11 12">
    <name type="scientific">Xanthomonas axonopodis pv. citri (strain 306)</name>
    <dbReference type="NCBI Taxonomy" id="190486"/>
    <lineage>
        <taxon>Bacteria</taxon>
        <taxon>Pseudomonadati</taxon>
        <taxon>Pseudomonadota</taxon>
        <taxon>Gammaproteobacteria</taxon>
        <taxon>Lysobacterales</taxon>
        <taxon>Lysobacteraceae</taxon>
        <taxon>Xanthomonas</taxon>
    </lineage>
</organism>
<dbReference type="SFLD" id="SFLDG01129">
    <property type="entry name" value="C1.5:_HAD__Beta-PGM__Phosphata"/>
    <property type="match status" value="1"/>
</dbReference>
<dbReference type="PRINTS" id="PR00413">
    <property type="entry name" value="HADHALOGNASE"/>
</dbReference>